<evidence type="ECO:0008006" key="4">
    <source>
        <dbReference type="Google" id="ProtNLM"/>
    </source>
</evidence>
<dbReference type="EMBL" id="LHPH01000024">
    <property type="protein sequence ID" value="KPH59120.1"/>
    <property type="molecule type" value="Genomic_DNA"/>
</dbReference>
<gene>
    <name evidence="2" type="ORF">ADS77_17265</name>
</gene>
<dbReference type="OrthoDB" id="6253001at2"/>
<dbReference type="PATRIC" id="fig|187330.3.peg.2103"/>
<dbReference type="PANTHER" id="PTHR47197">
    <property type="entry name" value="PROTEIN NIRF"/>
    <property type="match status" value="1"/>
</dbReference>
<keyword evidence="3" id="KW-1185">Reference proteome</keyword>
<dbReference type="SUPFAM" id="SSF101898">
    <property type="entry name" value="NHL repeat"/>
    <property type="match status" value="1"/>
</dbReference>
<evidence type="ECO:0000256" key="1">
    <source>
        <dbReference type="SAM" id="SignalP"/>
    </source>
</evidence>
<evidence type="ECO:0000313" key="3">
    <source>
        <dbReference type="Proteomes" id="UP000037848"/>
    </source>
</evidence>
<sequence length="402" mass="43865">MFNNKKLITFFFFIMLVNFNATYASDIESLQLIQILKDDVNDVDGLGNPRSVKVLSDNSKVFVSSGDDNALAVFNLDENFNLTFSQVFKNASTNINGLEGASGVTYFDHGNQVVVTGFYDGALTKFSKSNRSYRFSQFISDGLSYDRVFDSDVPVGELDNFGLLGAWDIVKTTNEKQLYVASYMSNAISILDIMSDKKISLNRVVKDAKPLSNDLGKPIAVALSPLNNELYVLGFDGHQLTIYDRSVRGDLLVKQVLKNGVAGVKQFINPQKMVVSPNGRFLYVACSGSNSLVVFHKLDTGQYAFLQAINNSDIGGSGLEGASSLAISSDGLKIYVAGESGSGLYLFSASADGRLSYKNKLLSVHDNKLNRISSITVTDDNRHLLVATGKGNSLFVFKIKTL</sequence>
<accession>A0A0N1EMY6</accession>
<dbReference type="AlphaFoldDB" id="A0A0N1EMY6"/>
<keyword evidence="1" id="KW-0732">Signal</keyword>
<dbReference type="Proteomes" id="UP000037848">
    <property type="component" value="Unassembled WGS sequence"/>
</dbReference>
<dbReference type="SUPFAM" id="SSF75011">
    <property type="entry name" value="3-carboxy-cis,cis-mucoante lactonizing enzyme"/>
    <property type="match status" value="1"/>
</dbReference>
<feature type="chain" id="PRO_5005870517" description="6-phosphogluconolactonase" evidence="1">
    <location>
        <begin position="25"/>
        <end position="402"/>
    </location>
</feature>
<dbReference type="InterPro" id="IPR051200">
    <property type="entry name" value="Host-pathogen_enzymatic-act"/>
</dbReference>
<protein>
    <recommendedName>
        <fullName evidence="4">6-phosphogluconolactonase</fullName>
    </recommendedName>
</protein>
<name>A0A0N1EMY6_9GAMM</name>
<proteinExistence type="predicted"/>
<dbReference type="PANTHER" id="PTHR47197:SF3">
    <property type="entry name" value="DIHYDRO-HEME D1 DEHYDROGENASE"/>
    <property type="match status" value="1"/>
</dbReference>
<dbReference type="RefSeq" id="WP_054205672.1">
    <property type="nucleotide sequence ID" value="NZ_LHPH01000024.1"/>
</dbReference>
<dbReference type="Pfam" id="PF10282">
    <property type="entry name" value="Lactonase"/>
    <property type="match status" value="1"/>
</dbReference>
<feature type="signal peptide" evidence="1">
    <location>
        <begin position="1"/>
        <end position="24"/>
    </location>
</feature>
<reference evidence="2 3" key="1">
    <citation type="submission" date="2015-08" db="EMBL/GenBank/DDBJ databases">
        <title>Draft Genome Sequence of Pseudoalteromonas porphyrae UCD-SED14.</title>
        <authorList>
            <person name="Coil D.A."/>
            <person name="Jospin G."/>
            <person name="Lee R.D."/>
            <person name="Eisen J.A."/>
        </authorList>
    </citation>
    <scope>NUCLEOTIDE SEQUENCE [LARGE SCALE GENOMIC DNA]</scope>
    <source>
        <strain evidence="2 3">UCD-SED14</strain>
    </source>
</reference>
<organism evidence="2 3">
    <name type="scientific">Pseudoalteromonas porphyrae</name>
    <dbReference type="NCBI Taxonomy" id="187330"/>
    <lineage>
        <taxon>Bacteria</taxon>
        <taxon>Pseudomonadati</taxon>
        <taxon>Pseudomonadota</taxon>
        <taxon>Gammaproteobacteria</taxon>
        <taxon>Alteromonadales</taxon>
        <taxon>Pseudoalteromonadaceae</taxon>
        <taxon>Pseudoalteromonas</taxon>
    </lineage>
</organism>
<dbReference type="Gene3D" id="2.130.10.10">
    <property type="entry name" value="YVTN repeat-like/Quinoprotein amine dehydrogenase"/>
    <property type="match status" value="1"/>
</dbReference>
<dbReference type="InterPro" id="IPR019405">
    <property type="entry name" value="Lactonase_7-beta_prop"/>
</dbReference>
<evidence type="ECO:0000313" key="2">
    <source>
        <dbReference type="EMBL" id="KPH59120.1"/>
    </source>
</evidence>
<comment type="caution">
    <text evidence="2">The sequence shown here is derived from an EMBL/GenBank/DDBJ whole genome shotgun (WGS) entry which is preliminary data.</text>
</comment>
<dbReference type="InterPro" id="IPR015943">
    <property type="entry name" value="WD40/YVTN_repeat-like_dom_sf"/>
</dbReference>
<dbReference type="STRING" id="187330.AMS58_14015"/>